<keyword evidence="3" id="KW-0862">Zinc</keyword>
<dbReference type="EMBL" id="AACS02000012">
    <property type="protein sequence ID" value="EAU86612.2"/>
    <property type="molecule type" value="Genomic_DNA"/>
</dbReference>
<evidence type="ECO:0000313" key="6">
    <source>
        <dbReference type="EMBL" id="EAU86612.2"/>
    </source>
</evidence>
<dbReference type="Proteomes" id="UP000001861">
    <property type="component" value="Unassembled WGS sequence"/>
</dbReference>
<evidence type="ECO:0000256" key="3">
    <source>
        <dbReference type="ARBA" id="ARBA00022833"/>
    </source>
</evidence>
<keyword evidence="7" id="KW-1185">Reference proteome</keyword>
<comment type="caution">
    <text evidence="6">The sequence shown here is derived from an EMBL/GenBank/DDBJ whole genome shotgun (WGS) entry which is preliminary data.</text>
</comment>
<dbReference type="InParanoid" id="A8NP48"/>
<evidence type="ECO:0000259" key="5">
    <source>
        <dbReference type="PROSITE" id="PS50865"/>
    </source>
</evidence>
<dbReference type="InterPro" id="IPR002893">
    <property type="entry name" value="Znf_MYND"/>
</dbReference>
<dbReference type="SUPFAM" id="SSF144232">
    <property type="entry name" value="HIT/MYND zinc finger-like"/>
    <property type="match status" value="1"/>
</dbReference>
<dbReference type="GO" id="GO:0008270">
    <property type="term" value="F:zinc ion binding"/>
    <property type="evidence" value="ECO:0007669"/>
    <property type="project" value="UniProtKB-KW"/>
</dbReference>
<reference evidence="6 7" key="1">
    <citation type="journal article" date="2010" name="Proc. Natl. Acad. Sci. U.S.A.">
        <title>Insights into evolution of multicellular fungi from the assembled chromosomes of the mushroom Coprinopsis cinerea (Coprinus cinereus).</title>
        <authorList>
            <person name="Stajich J.E."/>
            <person name="Wilke S.K."/>
            <person name="Ahren D."/>
            <person name="Au C.H."/>
            <person name="Birren B.W."/>
            <person name="Borodovsky M."/>
            <person name="Burns C."/>
            <person name="Canback B."/>
            <person name="Casselton L.A."/>
            <person name="Cheng C.K."/>
            <person name="Deng J."/>
            <person name="Dietrich F.S."/>
            <person name="Fargo D.C."/>
            <person name="Farman M.L."/>
            <person name="Gathman A.C."/>
            <person name="Goldberg J."/>
            <person name="Guigo R."/>
            <person name="Hoegger P.J."/>
            <person name="Hooker J.B."/>
            <person name="Huggins A."/>
            <person name="James T.Y."/>
            <person name="Kamada T."/>
            <person name="Kilaru S."/>
            <person name="Kodira C."/>
            <person name="Kues U."/>
            <person name="Kupfer D."/>
            <person name="Kwan H.S."/>
            <person name="Lomsadze A."/>
            <person name="Li W."/>
            <person name="Lilly W.W."/>
            <person name="Ma L.J."/>
            <person name="Mackey A.J."/>
            <person name="Manning G."/>
            <person name="Martin F."/>
            <person name="Muraguchi H."/>
            <person name="Natvig D.O."/>
            <person name="Palmerini H."/>
            <person name="Ramesh M.A."/>
            <person name="Rehmeyer C.J."/>
            <person name="Roe B.A."/>
            <person name="Shenoy N."/>
            <person name="Stanke M."/>
            <person name="Ter-Hovhannisyan V."/>
            <person name="Tunlid A."/>
            <person name="Velagapudi R."/>
            <person name="Vision T.J."/>
            <person name="Zeng Q."/>
            <person name="Zolan M.E."/>
            <person name="Pukkila P.J."/>
        </authorList>
    </citation>
    <scope>NUCLEOTIDE SEQUENCE [LARGE SCALE GENOMIC DNA]</scope>
    <source>
        <strain evidence="7">Okayama-7 / 130 / ATCC MYA-4618 / FGSC 9003</strain>
    </source>
</reference>
<protein>
    <recommendedName>
        <fullName evidence="5">MYND-type domain-containing protein</fullName>
    </recommendedName>
</protein>
<keyword evidence="1" id="KW-0479">Metal-binding</keyword>
<evidence type="ECO:0000256" key="2">
    <source>
        <dbReference type="ARBA" id="ARBA00022771"/>
    </source>
</evidence>
<dbReference type="Gene3D" id="6.10.140.2220">
    <property type="match status" value="1"/>
</dbReference>
<feature type="domain" description="MYND-type" evidence="5">
    <location>
        <begin position="402"/>
        <end position="453"/>
    </location>
</feature>
<dbReference type="KEGG" id="cci:CC1G_07808"/>
<proteinExistence type="predicted"/>
<keyword evidence="2 4" id="KW-0863">Zinc-finger</keyword>
<evidence type="ECO:0000313" key="7">
    <source>
        <dbReference type="Proteomes" id="UP000001861"/>
    </source>
</evidence>
<organism evidence="6 7">
    <name type="scientific">Coprinopsis cinerea (strain Okayama-7 / 130 / ATCC MYA-4618 / FGSC 9003)</name>
    <name type="common">Inky cap fungus</name>
    <name type="synonym">Hormographiella aspergillata</name>
    <dbReference type="NCBI Taxonomy" id="240176"/>
    <lineage>
        <taxon>Eukaryota</taxon>
        <taxon>Fungi</taxon>
        <taxon>Dikarya</taxon>
        <taxon>Basidiomycota</taxon>
        <taxon>Agaricomycotina</taxon>
        <taxon>Agaricomycetes</taxon>
        <taxon>Agaricomycetidae</taxon>
        <taxon>Agaricales</taxon>
        <taxon>Agaricineae</taxon>
        <taxon>Psathyrellaceae</taxon>
        <taxon>Coprinopsis</taxon>
    </lineage>
</organism>
<dbReference type="AlphaFoldDB" id="A8NP48"/>
<accession>A8NP48</accession>
<dbReference type="HOGENOM" id="CLU_032826_0_0_1"/>
<dbReference type="PROSITE" id="PS50865">
    <property type="entry name" value="ZF_MYND_2"/>
    <property type="match status" value="1"/>
</dbReference>
<evidence type="ECO:0000256" key="4">
    <source>
        <dbReference type="PROSITE-ProRule" id="PRU00134"/>
    </source>
</evidence>
<dbReference type="VEuPathDB" id="FungiDB:CC1G_07808"/>
<name>A8NP48_COPC7</name>
<dbReference type="GeneID" id="6011794"/>
<dbReference type="OrthoDB" id="3071392at2759"/>
<dbReference type="Pfam" id="PF01753">
    <property type="entry name" value="zf-MYND"/>
    <property type="match status" value="1"/>
</dbReference>
<gene>
    <name evidence="6" type="ORF">CC1G_07808</name>
</gene>
<evidence type="ECO:0000256" key="1">
    <source>
        <dbReference type="ARBA" id="ARBA00022723"/>
    </source>
</evidence>
<sequence>MQPSAALSPQQDAAKGDHRTLFRLSQQITYDNYGLAVLDAVLPYSQYDKLPRAPNASIIIDCERGSGALACVASSLLCCSRSPSLREGTIMKVMANFDNILTWMNLTLARLSALDDASIFPQSYLLNVASILYRLSTMDTRTTTMVMASREAVKIFLRAWTLRSKNTRKVHSTLGSDEGCMVTNLLRVYTSDEKWLSIFVDVAMASPKHVKAFCDALICRVDQLSTFIDKVCKAELVGDEWMKLLFILHRLQQIREIHRQLRISNYLSRLMTTLVSLQQHFPPKTILRFFFTIFSLSADPQAVEELVDGGLVTVAANTLMKVDLAVVGQDERQHAQNLIQALAAYTFHPRTLAALRHTVGELPRYVEEGLNHREYIGSRWDELVYCIGPQSNHLNGLEEEGLSICDNDSHDEMWIGPYMVGGGVKACSGCHLVAYCSPECQKTDWKERHKPECPIVRHSYHERSATNTKYRHATRAFHLRVIEGVCNPQYRLLTESQPGQRGWEFLMMINACWDQPTENAITLCPAPIPRWIVEQKKVGDCPAMDGRAKRLVDEYVKSKAPKTRLVEFVTR</sequence>
<dbReference type="RefSeq" id="XP_001835265.2">
    <property type="nucleotide sequence ID" value="XM_001835213.2"/>
</dbReference>